<comment type="similarity">
    <text evidence="7">Belongs to the glycosyl hydrolase 18 family.</text>
</comment>
<dbReference type="GO" id="GO:0008843">
    <property type="term" value="F:endochitinase activity"/>
    <property type="evidence" value="ECO:0007669"/>
    <property type="project" value="UniProtKB-EC"/>
</dbReference>
<dbReference type="PANTHER" id="PTHR11177:SF317">
    <property type="entry name" value="CHITINASE 12-RELATED"/>
    <property type="match status" value="1"/>
</dbReference>
<dbReference type="SUPFAM" id="SSF51445">
    <property type="entry name" value="(Trans)glycosidases"/>
    <property type="match status" value="1"/>
</dbReference>
<organism evidence="9 10">
    <name type="scientific">Ligaoa zhengdingensis</name>
    <dbReference type="NCBI Taxonomy" id="2763658"/>
    <lineage>
        <taxon>Bacteria</taxon>
        <taxon>Bacillati</taxon>
        <taxon>Bacillota</taxon>
        <taxon>Clostridia</taxon>
        <taxon>Eubacteriales</taxon>
        <taxon>Oscillospiraceae</taxon>
        <taxon>Ligaoa</taxon>
    </lineage>
</organism>
<dbReference type="InterPro" id="IPR001579">
    <property type="entry name" value="Glyco_hydro_18_chit_AS"/>
</dbReference>
<dbReference type="EC" id="3.2.1.14" evidence="2"/>
<evidence type="ECO:0000256" key="6">
    <source>
        <dbReference type="RuleBase" id="RU000489"/>
    </source>
</evidence>
<dbReference type="GO" id="GO:0006032">
    <property type="term" value="P:chitin catabolic process"/>
    <property type="evidence" value="ECO:0007669"/>
    <property type="project" value="UniProtKB-KW"/>
</dbReference>
<protein>
    <recommendedName>
        <fullName evidence="2">chitinase</fullName>
        <ecNumber evidence="2">3.2.1.14</ecNumber>
    </recommendedName>
</protein>
<dbReference type="PANTHER" id="PTHR11177">
    <property type="entry name" value="CHITINASE"/>
    <property type="match status" value="1"/>
</dbReference>
<keyword evidence="4" id="KW-0119">Carbohydrate metabolism</keyword>
<evidence type="ECO:0000256" key="2">
    <source>
        <dbReference type="ARBA" id="ARBA00012729"/>
    </source>
</evidence>
<dbReference type="RefSeq" id="WP_249281843.1">
    <property type="nucleotide sequence ID" value="NZ_JACRST010000001.1"/>
</dbReference>
<dbReference type="InterPro" id="IPR050314">
    <property type="entry name" value="Glycosyl_Hydrlase_18"/>
</dbReference>
<dbReference type="Pfam" id="PF00704">
    <property type="entry name" value="Glyco_hydro_18"/>
    <property type="match status" value="1"/>
</dbReference>
<dbReference type="Proteomes" id="UP000653127">
    <property type="component" value="Unassembled WGS sequence"/>
</dbReference>
<dbReference type="SMART" id="SM00636">
    <property type="entry name" value="Glyco_18"/>
    <property type="match status" value="1"/>
</dbReference>
<keyword evidence="3 6" id="KW-0378">Hydrolase</keyword>
<dbReference type="PROSITE" id="PS01095">
    <property type="entry name" value="GH18_1"/>
    <property type="match status" value="1"/>
</dbReference>
<evidence type="ECO:0000256" key="4">
    <source>
        <dbReference type="ARBA" id="ARBA00023024"/>
    </source>
</evidence>
<dbReference type="Gene3D" id="3.20.20.80">
    <property type="entry name" value="Glycosidases"/>
    <property type="match status" value="1"/>
</dbReference>
<dbReference type="Gene3D" id="3.10.50.10">
    <property type="match status" value="1"/>
</dbReference>
<keyword evidence="5 6" id="KW-0326">Glycosidase</keyword>
<dbReference type="InterPro" id="IPR029070">
    <property type="entry name" value="Chitinase_insertion_sf"/>
</dbReference>
<dbReference type="AlphaFoldDB" id="A0A926DYT2"/>
<dbReference type="InterPro" id="IPR011583">
    <property type="entry name" value="Chitinase_II/V-like_cat"/>
</dbReference>
<keyword evidence="4" id="KW-0146">Chitin degradation</keyword>
<dbReference type="InterPro" id="IPR017853">
    <property type="entry name" value="GH"/>
</dbReference>
<evidence type="ECO:0000256" key="5">
    <source>
        <dbReference type="ARBA" id="ARBA00023295"/>
    </source>
</evidence>
<dbReference type="CDD" id="cd06548">
    <property type="entry name" value="GH18_chitinase"/>
    <property type="match status" value="1"/>
</dbReference>
<accession>A0A926DYT2</accession>
<comment type="catalytic activity">
    <reaction evidence="1">
        <text>Random endo-hydrolysis of N-acetyl-beta-D-glucosaminide (1-&gt;4)-beta-linkages in chitin and chitodextrins.</text>
        <dbReference type="EC" id="3.2.1.14"/>
    </reaction>
</comment>
<reference evidence="9" key="1">
    <citation type="submission" date="2020-08" db="EMBL/GenBank/DDBJ databases">
        <title>Genome public.</title>
        <authorList>
            <person name="Liu C."/>
            <person name="Sun Q."/>
        </authorList>
    </citation>
    <scope>NUCLEOTIDE SEQUENCE</scope>
    <source>
        <strain evidence="9">NSJ-31</strain>
    </source>
</reference>
<sequence length="338" mass="37266">MGYYASWATGSGLPPSSIDASLLTHLNYAFADISSQNKLVLANPTTDRNNFKGLRSLKEANPHLVTLISVGGWDYSTNFSSAASTASSRATFAQSCVDFIVEHGFDGVDLDWEFPSASDRKNFTLLLREVRSKLDELSAKNGRPYYLTIAGAPNRSFLNNIEPQAVASLVDYIFLMGYDMHGPWDNYADLTAPLYPANEDSPHYANSVSEAVQLYLNAGVSASKIVLGMPLYGYRYSVYDGRDDGLFGSFSSAKSIGFDLIKKNYLSDSSFDQYYHSDARVPYLFDGETFISYDDEDSVAEKASYARSKGLAGIGAWELSHNKNFQLLKSARRALLNS</sequence>
<keyword evidence="4" id="KW-0624">Polysaccharide degradation</keyword>
<evidence type="ECO:0000256" key="3">
    <source>
        <dbReference type="ARBA" id="ARBA00022801"/>
    </source>
</evidence>
<dbReference type="EMBL" id="JACRST010000001">
    <property type="protein sequence ID" value="MBC8545700.1"/>
    <property type="molecule type" value="Genomic_DNA"/>
</dbReference>
<evidence type="ECO:0000256" key="7">
    <source>
        <dbReference type="RuleBase" id="RU004453"/>
    </source>
</evidence>
<proteinExistence type="inferred from homology"/>
<comment type="caution">
    <text evidence="9">The sequence shown here is derived from an EMBL/GenBank/DDBJ whole genome shotgun (WGS) entry which is preliminary data.</text>
</comment>
<evidence type="ECO:0000256" key="1">
    <source>
        <dbReference type="ARBA" id="ARBA00000822"/>
    </source>
</evidence>
<dbReference type="InterPro" id="IPR001223">
    <property type="entry name" value="Glyco_hydro18_cat"/>
</dbReference>
<dbReference type="GO" id="GO:0008061">
    <property type="term" value="F:chitin binding"/>
    <property type="evidence" value="ECO:0007669"/>
    <property type="project" value="InterPro"/>
</dbReference>
<evidence type="ECO:0000313" key="9">
    <source>
        <dbReference type="EMBL" id="MBC8545700.1"/>
    </source>
</evidence>
<feature type="domain" description="GH18" evidence="8">
    <location>
        <begin position="1"/>
        <end position="338"/>
    </location>
</feature>
<keyword evidence="10" id="KW-1185">Reference proteome</keyword>
<evidence type="ECO:0000313" key="10">
    <source>
        <dbReference type="Proteomes" id="UP000653127"/>
    </source>
</evidence>
<dbReference type="GO" id="GO:0005975">
    <property type="term" value="P:carbohydrate metabolic process"/>
    <property type="evidence" value="ECO:0007669"/>
    <property type="project" value="InterPro"/>
</dbReference>
<evidence type="ECO:0000259" key="8">
    <source>
        <dbReference type="PROSITE" id="PS51910"/>
    </source>
</evidence>
<gene>
    <name evidence="9" type="ORF">H8711_01940</name>
</gene>
<name>A0A926DYT2_9FIRM</name>
<dbReference type="PROSITE" id="PS51910">
    <property type="entry name" value="GH18_2"/>
    <property type="match status" value="1"/>
</dbReference>